<dbReference type="AlphaFoldDB" id="A0AA88GG29"/>
<gene>
    <name evidence="3" type="ORF">C9374_010812</name>
</gene>
<dbReference type="InterPro" id="IPR037278">
    <property type="entry name" value="ARFGAP/RecO"/>
</dbReference>
<dbReference type="PRINTS" id="PR00405">
    <property type="entry name" value="REVINTRACTNG"/>
</dbReference>
<dbReference type="GO" id="GO:0008270">
    <property type="term" value="F:zinc ion binding"/>
    <property type="evidence" value="ECO:0007669"/>
    <property type="project" value="UniProtKB-KW"/>
</dbReference>
<keyword evidence="1" id="KW-0862">Zinc</keyword>
<dbReference type="RefSeq" id="XP_044543702.1">
    <property type="nucleotide sequence ID" value="XM_044686398.1"/>
</dbReference>
<feature type="domain" description="Arf-GAP" evidence="2">
    <location>
        <begin position="15"/>
        <end position="139"/>
    </location>
</feature>
<dbReference type="EMBL" id="PYSW02000045">
    <property type="protein sequence ID" value="KAG2374528.1"/>
    <property type="molecule type" value="Genomic_DNA"/>
</dbReference>
<dbReference type="GO" id="GO:0005737">
    <property type="term" value="C:cytoplasm"/>
    <property type="evidence" value="ECO:0007669"/>
    <property type="project" value="TreeGrafter"/>
</dbReference>
<evidence type="ECO:0000313" key="4">
    <source>
        <dbReference type="Proteomes" id="UP000816034"/>
    </source>
</evidence>
<dbReference type="InterPro" id="IPR001164">
    <property type="entry name" value="ArfGAP_dom"/>
</dbReference>
<keyword evidence="1" id="KW-0479">Metal-binding</keyword>
<dbReference type="Proteomes" id="UP000816034">
    <property type="component" value="Unassembled WGS sequence"/>
</dbReference>
<dbReference type="InterPro" id="IPR051718">
    <property type="entry name" value="ARF_GTPase-activating"/>
</dbReference>
<dbReference type="GeneID" id="68103266"/>
<dbReference type="SUPFAM" id="SSF57863">
    <property type="entry name" value="ArfGap/RecO-like zinc finger"/>
    <property type="match status" value="1"/>
</dbReference>
<comment type="caution">
    <text evidence="3">The sequence shown here is derived from an EMBL/GenBank/DDBJ whole genome shotgun (WGS) entry which is preliminary data.</text>
</comment>
<dbReference type="GO" id="GO:0005096">
    <property type="term" value="F:GTPase activator activity"/>
    <property type="evidence" value="ECO:0007669"/>
    <property type="project" value="InterPro"/>
</dbReference>
<dbReference type="InterPro" id="IPR038508">
    <property type="entry name" value="ArfGAP_dom_sf"/>
</dbReference>
<dbReference type="Pfam" id="PF01412">
    <property type="entry name" value="ArfGap"/>
    <property type="match status" value="1"/>
</dbReference>
<organism evidence="3 4">
    <name type="scientific">Naegleria lovaniensis</name>
    <name type="common">Amoeba</name>
    <dbReference type="NCBI Taxonomy" id="51637"/>
    <lineage>
        <taxon>Eukaryota</taxon>
        <taxon>Discoba</taxon>
        <taxon>Heterolobosea</taxon>
        <taxon>Tetramitia</taxon>
        <taxon>Eutetramitia</taxon>
        <taxon>Vahlkampfiidae</taxon>
        <taxon>Naegleria</taxon>
    </lineage>
</organism>
<keyword evidence="1" id="KW-0863">Zinc-finger</keyword>
<dbReference type="Gene3D" id="1.10.220.150">
    <property type="entry name" value="Arf GTPase activating protein"/>
    <property type="match status" value="1"/>
</dbReference>
<accession>A0AA88GG29</accession>
<dbReference type="PANTHER" id="PTHR45705">
    <property type="entry name" value="FI20236P1"/>
    <property type="match status" value="1"/>
</dbReference>
<keyword evidence="4" id="KW-1185">Reference proteome</keyword>
<name>A0AA88GG29_NAELO</name>
<sequence>MSSKQSSSDNASPSPQDLLKLSKIPGNESCADCQVPKPQWVDVAQGVFICIQCAGIRRSNISVTICRVKSLNLDRWNQAEYQHVSSLGNLIVNRRLEAKLDSETKSQFVHSGNSKLMETFIVSKYVHRVWAQDDRNTKSEHDEDPIMSDDRDHIITTRDQMITPSGHHHQPMINFLHY</sequence>
<dbReference type="SMART" id="SM00105">
    <property type="entry name" value="ArfGap"/>
    <property type="match status" value="1"/>
</dbReference>
<evidence type="ECO:0000313" key="3">
    <source>
        <dbReference type="EMBL" id="KAG2374528.1"/>
    </source>
</evidence>
<dbReference type="PANTHER" id="PTHR45705:SF1">
    <property type="entry name" value="FI20236P1"/>
    <property type="match status" value="1"/>
</dbReference>
<protein>
    <recommendedName>
        <fullName evidence="2">Arf-GAP domain-containing protein</fullName>
    </recommendedName>
</protein>
<proteinExistence type="predicted"/>
<evidence type="ECO:0000259" key="2">
    <source>
        <dbReference type="PROSITE" id="PS50115"/>
    </source>
</evidence>
<dbReference type="PROSITE" id="PS50115">
    <property type="entry name" value="ARFGAP"/>
    <property type="match status" value="1"/>
</dbReference>
<evidence type="ECO:0000256" key="1">
    <source>
        <dbReference type="PROSITE-ProRule" id="PRU00288"/>
    </source>
</evidence>
<reference evidence="3 4" key="1">
    <citation type="journal article" date="2018" name="BMC Genomics">
        <title>The genome of Naegleria lovaniensis, the basis for a comparative approach to unravel pathogenicity factors of the human pathogenic amoeba N. fowleri.</title>
        <authorList>
            <person name="Liechti N."/>
            <person name="Schurch N."/>
            <person name="Bruggmann R."/>
            <person name="Wittwer M."/>
        </authorList>
    </citation>
    <scope>NUCLEOTIDE SEQUENCE [LARGE SCALE GENOMIC DNA]</scope>
    <source>
        <strain evidence="3 4">ATCC 30569</strain>
    </source>
</reference>